<accession>A0A445CC35</accession>
<sequence>MTTNLVECINGVLKGVRDLSITSLVKVTFYRLNALFTRKRAEAKAHISAGQLFSEYATQKILSNQCSSRNIQVNLFDRQNEVFEVCEMPSGLEFAVNLRLQHCDCGEF</sequence>
<protein>
    <submittedName>
        <fullName evidence="1">Uncharacterized protein</fullName>
    </submittedName>
</protein>
<comment type="caution">
    <text evidence="1">The sequence shown here is derived from an EMBL/GenBank/DDBJ whole genome shotgun (WGS) entry which is preliminary data.</text>
</comment>
<dbReference type="Proteomes" id="UP000289738">
    <property type="component" value="Chromosome A07"/>
</dbReference>
<name>A0A445CC35_ARAHY</name>
<dbReference type="AlphaFoldDB" id="A0A445CC35"/>
<gene>
    <name evidence="1" type="ORF">Ahy_A07g034521</name>
</gene>
<keyword evidence="2" id="KW-1185">Reference proteome</keyword>
<organism evidence="1 2">
    <name type="scientific">Arachis hypogaea</name>
    <name type="common">Peanut</name>
    <dbReference type="NCBI Taxonomy" id="3818"/>
    <lineage>
        <taxon>Eukaryota</taxon>
        <taxon>Viridiplantae</taxon>
        <taxon>Streptophyta</taxon>
        <taxon>Embryophyta</taxon>
        <taxon>Tracheophyta</taxon>
        <taxon>Spermatophyta</taxon>
        <taxon>Magnoliopsida</taxon>
        <taxon>eudicotyledons</taxon>
        <taxon>Gunneridae</taxon>
        <taxon>Pentapetalae</taxon>
        <taxon>rosids</taxon>
        <taxon>fabids</taxon>
        <taxon>Fabales</taxon>
        <taxon>Fabaceae</taxon>
        <taxon>Papilionoideae</taxon>
        <taxon>50 kb inversion clade</taxon>
        <taxon>dalbergioids sensu lato</taxon>
        <taxon>Dalbergieae</taxon>
        <taxon>Pterocarpus clade</taxon>
        <taxon>Arachis</taxon>
    </lineage>
</organism>
<proteinExistence type="predicted"/>
<evidence type="ECO:0000313" key="1">
    <source>
        <dbReference type="EMBL" id="RYR48500.1"/>
    </source>
</evidence>
<dbReference type="EMBL" id="SDMP01000007">
    <property type="protein sequence ID" value="RYR48500.1"/>
    <property type="molecule type" value="Genomic_DNA"/>
</dbReference>
<reference evidence="1 2" key="1">
    <citation type="submission" date="2019-01" db="EMBL/GenBank/DDBJ databases">
        <title>Sequencing of cultivated peanut Arachis hypogaea provides insights into genome evolution and oil improvement.</title>
        <authorList>
            <person name="Chen X."/>
        </authorList>
    </citation>
    <scope>NUCLEOTIDE SEQUENCE [LARGE SCALE GENOMIC DNA]</scope>
    <source>
        <strain evidence="2">cv. Fuhuasheng</strain>
        <tissue evidence="1">Leaves</tissue>
    </source>
</reference>
<evidence type="ECO:0000313" key="2">
    <source>
        <dbReference type="Proteomes" id="UP000289738"/>
    </source>
</evidence>